<evidence type="ECO:0000313" key="4">
    <source>
        <dbReference type="Proteomes" id="UP000320813"/>
    </source>
</evidence>
<evidence type="ECO:0000313" key="3">
    <source>
        <dbReference type="EMBL" id="RZD14890.1"/>
    </source>
</evidence>
<dbReference type="Proteomes" id="UP000320813">
    <property type="component" value="Unassembled WGS sequence"/>
</dbReference>
<keyword evidence="2" id="KW-1133">Transmembrane helix</keyword>
<sequence>MNLSEELKKIPGYLRTNKIAVVILMIFVFIYLVNQDLFLNNASNTLKTNNGTIIRLNDKIRTLKNITVSLTNEKNSLLNLKNQIKSLKAELKKERTKLPKTFMVSTLIKEISKSAPTSNFIIEKIDFGKPVKTLGVTALPVSISIAGGFNKSIKFVKNINSLKRIFVIDYISVKASKKSFPDIKADIKGTVFSMQD</sequence>
<dbReference type="EMBL" id="SGBD01000001">
    <property type="protein sequence ID" value="RZD14890.1"/>
    <property type="molecule type" value="Genomic_DNA"/>
</dbReference>
<keyword evidence="2" id="KW-0812">Transmembrane</keyword>
<dbReference type="PANTHER" id="PTHR39555:SF1">
    <property type="entry name" value="TYPE IV PILUS INNER MEMBRANE COMPONENT PILO"/>
    <property type="match status" value="1"/>
</dbReference>
<protein>
    <recommendedName>
        <fullName evidence="5">Pilus assembly protein PilP</fullName>
    </recommendedName>
</protein>
<organism evidence="3 4">
    <name type="scientific">Candidatus Acidulodesulfobacterium ferriphilum</name>
    <dbReference type="NCBI Taxonomy" id="2597223"/>
    <lineage>
        <taxon>Bacteria</taxon>
        <taxon>Deltaproteobacteria</taxon>
        <taxon>Candidatus Acidulodesulfobacterales</taxon>
        <taxon>Candidatus Acidulodesulfobacterium</taxon>
    </lineage>
</organism>
<proteinExistence type="predicted"/>
<evidence type="ECO:0000256" key="1">
    <source>
        <dbReference type="SAM" id="Coils"/>
    </source>
</evidence>
<name>A0A519BC84_9DELT</name>
<dbReference type="InterPro" id="IPR007445">
    <property type="entry name" value="PilO"/>
</dbReference>
<feature type="coiled-coil region" evidence="1">
    <location>
        <begin position="70"/>
        <end position="97"/>
    </location>
</feature>
<dbReference type="GO" id="GO:0043683">
    <property type="term" value="P:type IV pilus assembly"/>
    <property type="evidence" value="ECO:0007669"/>
    <property type="project" value="InterPro"/>
</dbReference>
<dbReference type="PANTHER" id="PTHR39555">
    <property type="entry name" value="FIMBRIAL ASSEMBLY PROTEIN PILO-LIKE PROTEIN-RELATED"/>
    <property type="match status" value="1"/>
</dbReference>
<evidence type="ECO:0008006" key="5">
    <source>
        <dbReference type="Google" id="ProtNLM"/>
    </source>
</evidence>
<comment type="caution">
    <text evidence="3">The sequence shown here is derived from an EMBL/GenBank/DDBJ whole genome shotgun (WGS) entry which is preliminary data.</text>
</comment>
<reference evidence="3 4" key="1">
    <citation type="submission" date="2019-01" db="EMBL/GenBank/DDBJ databases">
        <title>Insights into ecological role of a new deltaproteobacterial order Candidatus Sinidesulfobacterales (Sva0485) by metagenomics and metatranscriptomics.</title>
        <authorList>
            <person name="Tan S."/>
            <person name="Liu J."/>
            <person name="Fang Y."/>
            <person name="Hedlund B.P."/>
            <person name="Lian Z.H."/>
            <person name="Huang L.Y."/>
            <person name="Li J.T."/>
            <person name="Huang L.N."/>
            <person name="Li W.J."/>
            <person name="Jiang H.C."/>
            <person name="Dong H.L."/>
            <person name="Shu W.S."/>
        </authorList>
    </citation>
    <scope>NUCLEOTIDE SEQUENCE [LARGE SCALE GENOMIC DNA]</scope>
    <source>
        <strain evidence="3">AP3</strain>
    </source>
</reference>
<keyword evidence="2" id="KW-0472">Membrane</keyword>
<evidence type="ECO:0000256" key="2">
    <source>
        <dbReference type="SAM" id="Phobius"/>
    </source>
</evidence>
<feature type="transmembrane region" description="Helical" evidence="2">
    <location>
        <begin position="12"/>
        <end position="33"/>
    </location>
</feature>
<dbReference type="Pfam" id="PF04350">
    <property type="entry name" value="PilO"/>
    <property type="match status" value="1"/>
</dbReference>
<gene>
    <name evidence="3" type="ORF">EVJ47_00985</name>
</gene>
<dbReference type="Gene3D" id="3.30.70.60">
    <property type="match status" value="1"/>
</dbReference>
<dbReference type="GO" id="GO:0043107">
    <property type="term" value="P:type IV pilus-dependent motility"/>
    <property type="evidence" value="ECO:0007669"/>
    <property type="project" value="InterPro"/>
</dbReference>
<accession>A0A519BC84</accession>
<dbReference type="AlphaFoldDB" id="A0A519BC84"/>
<keyword evidence="1" id="KW-0175">Coiled coil</keyword>
<dbReference type="InterPro" id="IPR014717">
    <property type="entry name" value="Transl_elong_EF1B/ribsomal_bS6"/>
</dbReference>